<protein>
    <recommendedName>
        <fullName evidence="8">NAD kinase</fullName>
        <ecNumber evidence="8">2.7.1.23</ecNumber>
    </recommendedName>
    <alternativeName>
        <fullName evidence="8">ATP-dependent NAD kinase</fullName>
    </alternativeName>
</protein>
<comment type="caution">
    <text evidence="8">Lacks conserved residue(s) required for the propagation of feature annotation.</text>
</comment>
<dbReference type="Pfam" id="PF01513">
    <property type="entry name" value="NAD_kinase"/>
    <property type="match status" value="1"/>
</dbReference>
<dbReference type="GO" id="GO:0046872">
    <property type="term" value="F:metal ion binding"/>
    <property type="evidence" value="ECO:0007669"/>
    <property type="project" value="UniProtKB-UniRule"/>
</dbReference>
<keyword evidence="4 8" id="KW-0067">ATP-binding</keyword>
<dbReference type="SUPFAM" id="SSF111331">
    <property type="entry name" value="NAD kinase/diacylglycerol kinase-like"/>
    <property type="match status" value="1"/>
</dbReference>
<evidence type="ECO:0000256" key="4">
    <source>
        <dbReference type="ARBA" id="ARBA00022840"/>
    </source>
</evidence>
<dbReference type="STRING" id="426703.SAMN04488100_11011"/>
<dbReference type="GO" id="GO:0005524">
    <property type="term" value="F:ATP binding"/>
    <property type="evidence" value="ECO:0007669"/>
    <property type="project" value="UniProtKB-KW"/>
</dbReference>
<feature type="active site" description="Proton acceptor" evidence="8">
    <location>
        <position position="45"/>
    </location>
</feature>
<evidence type="ECO:0000256" key="7">
    <source>
        <dbReference type="ARBA" id="ARBA00047925"/>
    </source>
</evidence>
<dbReference type="PANTHER" id="PTHR20275">
    <property type="entry name" value="NAD KINASE"/>
    <property type="match status" value="1"/>
</dbReference>
<evidence type="ECO:0000256" key="3">
    <source>
        <dbReference type="ARBA" id="ARBA00022777"/>
    </source>
</evidence>
<dbReference type="Gene3D" id="2.60.200.30">
    <property type="entry name" value="Probable inorganic polyphosphate/atp-NAD kinase, domain 2"/>
    <property type="match status" value="1"/>
</dbReference>
<dbReference type="EMBL" id="BJUX01000012">
    <property type="protein sequence ID" value="GEK89219.1"/>
    <property type="molecule type" value="Genomic_DNA"/>
</dbReference>
<evidence type="ECO:0000256" key="2">
    <source>
        <dbReference type="ARBA" id="ARBA00022741"/>
    </source>
</evidence>
<feature type="binding site" evidence="8">
    <location>
        <begin position="45"/>
        <end position="46"/>
    </location>
    <ligand>
        <name>NAD(+)</name>
        <dbReference type="ChEBI" id="CHEBI:57540"/>
    </ligand>
</feature>
<dbReference type="Pfam" id="PF20143">
    <property type="entry name" value="NAD_kinase_C"/>
    <property type="match status" value="1"/>
</dbReference>
<organism evidence="10 11">
    <name type="scientific">Alkalibacterium putridalgicola</name>
    <dbReference type="NCBI Taxonomy" id="426703"/>
    <lineage>
        <taxon>Bacteria</taxon>
        <taxon>Bacillati</taxon>
        <taxon>Bacillota</taxon>
        <taxon>Bacilli</taxon>
        <taxon>Lactobacillales</taxon>
        <taxon>Carnobacteriaceae</taxon>
        <taxon>Alkalibacterium</taxon>
    </lineage>
</organism>
<keyword evidence="1 8" id="KW-0808">Transferase</keyword>
<dbReference type="Proteomes" id="UP000321425">
    <property type="component" value="Unassembled WGS sequence"/>
</dbReference>
<reference evidence="10 11" key="1">
    <citation type="submission" date="2016-10" db="EMBL/GenBank/DDBJ databases">
        <authorList>
            <person name="de Groot N.N."/>
        </authorList>
    </citation>
    <scope>NUCLEOTIDE SEQUENCE [LARGE SCALE GENOMIC DNA]</scope>
    <source>
        <strain evidence="10 11">DSM 19182</strain>
    </source>
</reference>
<keyword evidence="8" id="KW-0963">Cytoplasm</keyword>
<comment type="catalytic activity">
    <reaction evidence="7 8">
        <text>NAD(+) + ATP = ADP + NADP(+) + H(+)</text>
        <dbReference type="Rhea" id="RHEA:18629"/>
        <dbReference type="ChEBI" id="CHEBI:15378"/>
        <dbReference type="ChEBI" id="CHEBI:30616"/>
        <dbReference type="ChEBI" id="CHEBI:57540"/>
        <dbReference type="ChEBI" id="CHEBI:58349"/>
        <dbReference type="ChEBI" id="CHEBI:456216"/>
        <dbReference type="EC" id="2.7.1.23"/>
    </reaction>
</comment>
<dbReference type="Proteomes" id="UP000198548">
    <property type="component" value="Unassembled WGS sequence"/>
</dbReference>
<dbReference type="PANTHER" id="PTHR20275:SF0">
    <property type="entry name" value="NAD KINASE"/>
    <property type="match status" value="1"/>
</dbReference>
<keyword evidence="3 8" id="KW-0418">Kinase</keyword>
<name>A0A1H7SXT1_9LACT</name>
<evidence type="ECO:0000256" key="1">
    <source>
        <dbReference type="ARBA" id="ARBA00022679"/>
    </source>
</evidence>
<dbReference type="InterPro" id="IPR017438">
    <property type="entry name" value="ATP-NAD_kinase_N"/>
</dbReference>
<dbReference type="EMBL" id="FOBL01000010">
    <property type="protein sequence ID" value="SEL76846.1"/>
    <property type="molecule type" value="Genomic_DNA"/>
</dbReference>
<evidence type="ECO:0000256" key="6">
    <source>
        <dbReference type="ARBA" id="ARBA00023027"/>
    </source>
</evidence>
<dbReference type="HAMAP" id="MF_00361">
    <property type="entry name" value="NAD_kinase"/>
    <property type="match status" value="1"/>
</dbReference>
<dbReference type="GO" id="GO:0051287">
    <property type="term" value="F:NAD binding"/>
    <property type="evidence" value="ECO:0007669"/>
    <property type="project" value="UniProtKB-ARBA"/>
</dbReference>
<keyword evidence="6 8" id="KW-0520">NAD</keyword>
<keyword evidence="12" id="KW-1185">Reference proteome</keyword>
<evidence type="ECO:0000256" key="5">
    <source>
        <dbReference type="ARBA" id="ARBA00022857"/>
    </source>
</evidence>
<feature type="binding site" evidence="8">
    <location>
        <position position="185"/>
    </location>
    <ligand>
        <name>NAD(+)</name>
        <dbReference type="ChEBI" id="CHEBI:57540"/>
    </ligand>
</feature>
<dbReference type="GO" id="GO:0019674">
    <property type="term" value="P:NAD+ metabolic process"/>
    <property type="evidence" value="ECO:0007669"/>
    <property type="project" value="InterPro"/>
</dbReference>
<evidence type="ECO:0000313" key="10">
    <source>
        <dbReference type="EMBL" id="SEL76846.1"/>
    </source>
</evidence>
<dbReference type="EC" id="2.7.1.23" evidence="8"/>
<feature type="binding site" evidence="8">
    <location>
        <position position="150"/>
    </location>
    <ligand>
        <name>NAD(+)</name>
        <dbReference type="ChEBI" id="CHEBI:57540"/>
    </ligand>
</feature>
<dbReference type="GO" id="GO:0006741">
    <property type="term" value="P:NADP+ biosynthetic process"/>
    <property type="evidence" value="ECO:0007669"/>
    <property type="project" value="UniProtKB-UniRule"/>
</dbReference>
<dbReference type="InterPro" id="IPR002504">
    <property type="entry name" value="NADK"/>
</dbReference>
<comment type="cofactor">
    <cofactor evidence="8">
        <name>a divalent metal cation</name>
        <dbReference type="ChEBI" id="CHEBI:60240"/>
    </cofactor>
</comment>
<sequence>MKIAIVQNNTQESLPVVRQLRELLNESELEIVTQKPDIIISVGGDGTLLSAFHRYAHLLDSVRFIGVHTGHLGFYTDWRQYNLKELVNSLENDNGEFIQYPLLDVEVVYKSRHKNKHFLALNESIVKITDGTLVGDVYIKEEHFERFRGDGLCISTPTGSTGYNKSIGGAVLHPRLEALQLTEIASLNNRIFRTLSSPMIIAPDEWIKIKPIDTNTFTLTIDQLVSSETDVDYIRFQIAKERIRFAQYQHTHFWDRVEDAFLGAKTNNENRMDSH</sequence>
<dbReference type="AlphaFoldDB" id="A0A1H7SXT1"/>
<proteinExistence type="inferred from homology"/>
<keyword evidence="2 8" id="KW-0547">Nucleotide-binding</keyword>
<evidence type="ECO:0000256" key="8">
    <source>
        <dbReference type="HAMAP-Rule" id="MF_00361"/>
    </source>
</evidence>
<feature type="binding site" evidence="8">
    <location>
        <begin position="122"/>
        <end position="123"/>
    </location>
    <ligand>
        <name>NAD(+)</name>
        <dbReference type="ChEBI" id="CHEBI:57540"/>
    </ligand>
</feature>
<dbReference type="NCBIfam" id="NF003424">
    <property type="entry name" value="PRK04885.1"/>
    <property type="match status" value="1"/>
</dbReference>
<comment type="subcellular location">
    <subcellularLocation>
        <location evidence="8">Cytoplasm</location>
    </subcellularLocation>
</comment>
<dbReference type="RefSeq" id="WP_177165464.1">
    <property type="nucleotide sequence ID" value="NZ_BJUX01000012.1"/>
</dbReference>
<dbReference type="Gene3D" id="3.40.50.10330">
    <property type="entry name" value="Probable inorganic polyphosphate/atp-NAD kinase, domain 1"/>
    <property type="match status" value="1"/>
</dbReference>
<accession>A0A1H7SXT1</accession>
<evidence type="ECO:0000313" key="9">
    <source>
        <dbReference type="EMBL" id="GEK89219.1"/>
    </source>
</evidence>
<evidence type="ECO:0000313" key="11">
    <source>
        <dbReference type="Proteomes" id="UP000198548"/>
    </source>
</evidence>
<feature type="binding site" evidence="8">
    <location>
        <position position="148"/>
    </location>
    <ligand>
        <name>NAD(+)</name>
        <dbReference type="ChEBI" id="CHEBI:57540"/>
    </ligand>
</feature>
<dbReference type="InterPro" id="IPR016064">
    <property type="entry name" value="NAD/diacylglycerol_kinase_sf"/>
</dbReference>
<comment type="function">
    <text evidence="8">Involved in the regulation of the intracellular balance of NAD and NADP, and is a key enzyme in the biosynthesis of NADP. Catalyzes specifically the phosphorylation on 2'-hydroxyl of the adenosine moiety of NAD to yield NADP.</text>
</comment>
<evidence type="ECO:0000313" key="12">
    <source>
        <dbReference type="Proteomes" id="UP000321425"/>
    </source>
</evidence>
<dbReference type="GO" id="GO:0003951">
    <property type="term" value="F:NAD+ kinase activity"/>
    <property type="evidence" value="ECO:0007669"/>
    <property type="project" value="UniProtKB-UniRule"/>
</dbReference>
<feature type="binding site" evidence="8">
    <location>
        <begin position="161"/>
        <end position="166"/>
    </location>
    <ligand>
        <name>NAD(+)</name>
        <dbReference type="ChEBI" id="CHEBI:57540"/>
    </ligand>
</feature>
<keyword evidence="5 8" id="KW-0521">NADP</keyword>
<gene>
    <name evidence="8 9" type="primary">nadK</name>
    <name evidence="9" type="ORF">APU01nite_12580</name>
    <name evidence="10" type="ORF">SAMN04488100_11011</name>
</gene>
<dbReference type="InterPro" id="IPR017437">
    <property type="entry name" value="ATP-NAD_kinase_PpnK-typ_C"/>
</dbReference>
<comment type="similarity">
    <text evidence="8">Belongs to the NAD kinase family.</text>
</comment>
<reference evidence="9 12" key="2">
    <citation type="submission" date="2019-07" db="EMBL/GenBank/DDBJ databases">
        <title>Whole genome shotgun sequence of Alkalibacterium putridalgicola NBRC 103243.</title>
        <authorList>
            <person name="Hosoyama A."/>
            <person name="Uohara A."/>
            <person name="Ohji S."/>
            <person name="Ichikawa N."/>
        </authorList>
    </citation>
    <scope>NUCLEOTIDE SEQUENCE [LARGE SCALE GENOMIC DNA]</scope>
    <source>
        <strain evidence="9 12">NBRC 103243</strain>
    </source>
</reference>
<dbReference type="GO" id="GO:0005737">
    <property type="term" value="C:cytoplasm"/>
    <property type="evidence" value="ECO:0007669"/>
    <property type="project" value="UniProtKB-SubCell"/>
</dbReference>